<accession>A0A7W5B6S1</accession>
<evidence type="ECO:0000256" key="1">
    <source>
        <dbReference type="SAM" id="SignalP"/>
    </source>
</evidence>
<name>A0A7W5B6S1_9BURK</name>
<dbReference type="EMBL" id="JACHXD010000001">
    <property type="protein sequence ID" value="MBB3117587.1"/>
    <property type="molecule type" value="Genomic_DNA"/>
</dbReference>
<proteinExistence type="predicted"/>
<dbReference type="Proteomes" id="UP000541535">
    <property type="component" value="Unassembled WGS sequence"/>
</dbReference>
<reference evidence="2 3" key="1">
    <citation type="submission" date="2020-08" db="EMBL/GenBank/DDBJ databases">
        <title>Genomic Encyclopedia of Type Strains, Phase III (KMG-III): the genomes of soil and plant-associated and newly described type strains.</title>
        <authorList>
            <person name="Whitman W."/>
        </authorList>
    </citation>
    <scope>NUCLEOTIDE SEQUENCE [LARGE SCALE GENOMIC DNA]</scope>
    <source>
        <strain evidence="2 3">CECT 8897</strain>
    </source>
</reference>
<gene>
    <name evidence="2" type="ORF">FHS03_000606</name>
</gene>
<evidence type="ECO:0000313" key="2">
    <source>
        <dbReference type="EMBL" id="MBB3117587.1"/>
    </source>
</evidence>
<dbReference type="AlphaFoldDB" id="A0A7W5B6S1"/>
<protein>
    <submittedName>
        <fullName evidence="2">Uncharacterized protein</fullName>
    </submittedName>
</protein>
<dbReference type="RefSeq" id="WP_183439515.1">
    <property type="nucleotide sequence ID" value="NZ_JACHXD010000001.1"/>
</dbReference>
<feature type="signal peptide" evidence="1">
    <location>
        <begin position="1"/>
        <end position="29"/>
    </location>
</feature>
<keyword evidence="3" id="KW-1185">Reference proteome</keyword>
<sequence>MFLKRVAMVFVAVVAVVTVTGLFPQTASASNIAVAGFAFAGDAGTAKTRFPQSYAVYERMRATPGQSFSRLLVDRSAAVKNPAFELMAPDKMMNLKASDQALMTVLVLSGETILTENFGSYYKTFVNLRGEALIFDFKSKTVVRSYPINAALFDATPVPPSEARIGRFVEELLTKEEGKGLFTQYLNRLASATLPAPGTRTIQVRKAEMAPEALALMPEALRSQPKIIESMLADSFGSVLSAKAGVPVLPSGAGHAMGTMAMRLENGDDVQLKIGEGDYLFDIKINKFAKIKTAETRVGTSYVYGAYANIHFFEPTLNTDYINTDLKNGESAVVPAGLVSTDDFAAYQDAIRGMFLKLADAFEGADPKWVTTAASAKDITKQIEATRTILKASK</sequence>
<feature type="chain" id="PRO_5030875060" evidence="1">
    <location>
        <begin position="30"/>
        <end position="394"/>
    </location>
</feature>
<comment type="caution">
    <text evidence="2">The sequence shown here is derived from an EMBL/GenBank/DDBJ whole genome shotgun (WGS) entry which is preliminary data.</text>
</comment>
<evidence type="ECO:0000313" key="3">
    <source>
        <dbReference type="Proteomes" id="UP000541535"/>
    </source>
</evidence>
<organism evidence="2 3">
    <name type="scientific">Pseudoduganella violacea</name>
    <dbReference type="NCBI Taxonomy" id="1715466"/>
    <lineage>
        <taxon>Bacteria</taxon>
        <taxon>Pseudomonadati</taxon>
        <taxon>Pseudomonadota</taxon>
        <taxon>Betaproteobacteria</taxon>
        <taxon>Burkholderiales</taxon>
        <taxon>Oxalobacteraceae</taxon>
        <taxon>Telluria group</taxon>
        <taxon>Pseudoduganella</taxon>
    </lineage>
</organism>
<keyword evidence="1" id="KW-0732">Signal</keyword>